<proteinExistence type="predicted"/>
<dbReference type="Proteomes" id="UP001159363">
    <property type="component" value="Chromosome 7"/>
</dbReference>
<evidence type="ECO:0000313" key="2">
    <source>
        <dbReference type="Proteomes" id="UP001159363"/>
    </source>
</evidence>
<protein>
    <submittedName>
        <fullName evidence="1">Uncharacterized protein</fullName>
    </submittedName>
</protein>
<keyword evidence="2" id="KW-1185">Reference proteome</keyword>
<sequence>MSVMEMGLYTVLWDDIMGHNTSEPLQNPRLDVNTAASALTSLISFIGTKWDSFEEYEVKAAELANCTEYESEAQCQHKINVHLAYKLVDTHFGFLNKLDNLTNEEIITAAQNLVETCHSESDDQSGHELIQFTAFHHKFQEDDEKNMKMSLVRRGRCINSSYKKVKVCFLNINVTLRMYLSLMVANSSGERSFSK</sequence>
<organism evidence="1 2">
    <name type="scientific">Dryococelus australis</name>
    <dbReference type="NCBI Taxonomy" id="614101"/>
    <lineage>
        <taxon>Eukaryota</taxon>
        <taxon>Metazoa</taxon>
        <taxon>Ecdysozoa</taxon>
        <taxon>Arthropoda</taxon>
        <taxon>Hexapoda</taxon>
        <taxon>Insecta</taxon>
        <taxon>Pterygota</taxon>
        <taxon>Neoptera</taxon>
        <taxon>Polyneoptera</taxon>
        <taxon>Phasmatodea</taxon>
        <taxon>Verophasmatodea</taxon>
        <taxon>Anareolatae</taxon>
        <taxon>Phasmatidae</taxon>
        <taxon>Eurycanthinae</taxon>
        <taxon>Dryococelus</taxon>
    </lineage>
</organism>
<evidence type="ECO:0000313" key="1">
    <source>
        <dbReference type="EMBL" id="KAJ8876395.1"/>
    </source>
</evidence>
<accession>A0ABQ9GWJ8</accession>
<reference evidence="1 2" key="1">
    <citation type="submission" date="2023-02" db="EMBL/GenBank/DDBJ databases">
        <title>LHISI_Scaffold_Assembly.</title>
        <authorList>
            <person name="Stuart O.P."/>
            <person name="Cleave R."/>
            <person name="Magrath M.J.L."/>
            <person name="Mikheyev A.S."/>
        </authorList>
    </citation>
    <scope>NUCLEOTIDE SEQUENCE [LARGE SCALE GENOMIC DNA]</scope>
    <source>
        <strain evidence="1">Daus_M_001</strain>
        <tissue evidence="1">Leg muscle</tissue>
    </source>
</reference>
<comment type="caution">
    <text evidence="1">The sequence shown here is derived from an EMBL/GenBank/DDBJ whole genome shotgun (WGS) entry which is preliminary data.</text>
</comment>
<dbReference type="EMBL" id="JARBHB010000008">
    <property type="protein sequence ID" value="KAJ8876395.1"/>
    <property type="molecule type" value="Genomic_DNA"/>
</dbReference>
<name>A0ABQ9GWJ8_9NEOP</name>
<gene>
    <name evidence="1" type="ORF">PR048_020840</name>
</gene>